<feature type="signal peptide" evidence="1">
    <location>
        <begin position="1"/>
        <end position="21"/>
    </location>
</feature>
<dbReference type="InterPro" id="IPR013783">
    <property type="entry name" value="Ig-like_fold"/>
</dbReference>
<evidence type="ECO:0000313" key="2">
    <source>
        <dbReference type="EMBL" id="MFG6416214.1"/>
    </source>
</evidence>
<comment type="caution">
    <text evidence="2">The sequence shown here is derived from an EMBL/GenBank/DDBJ whole genome shotgun (WGS) entry which is preliminary data.</text>
</comment>
<reference evidence="2 3" key="1">
    <citation type="submission" date="2024-09" db="EMBL/GenBank/DDBJ databases">
        <title>Novel species of the genus Pelomonas and Roseateles isolated from streams.</title>
        <authorList>
            <person name="Lu H."/>
        </authorList>
    </citation>
    <scope>NUCLEOTIDE SEQUENCE [LARGE SCALE GENOMIC DNA]</scope>
    <source>
        <strain evidence="2 3">DC23W</strain>
    </source>
</reference>
<evidence type="ECO:0008006" key="4">
    <source>
        <dbReference type="Google" id="ProtNLM"/>
    </source>
</evidence>
<dbReference type="Gene3D" id="2.60.40.10">
    <property type="entry name" value="Immunoglobulins"/>
    <property type="match status" value="1"/>
</dbReference>
<dbReference type="RefSeq" id="WP_394472280.1">
    <property type="nucleotide sequence ID" value="NZ_JBIGHY010000008.1"/>
</dbReference>
<keyword evidence="1" id="KW-0732">Signal</keyword>
<feature type="chain" id="PRO_5046088150" description="Ig-like domain (Group 1)" evidence="1">
    <location>
        <begin position="22"/>
        <end position="701"/>
    </location>
</feature>
<dbReference type="Proteomes" id="UP001606300">
    <property type="component" value="Unassembled WGS sequence"/>
</dbReference>
<dbReference type="SUPFAM" id="SSF49373">
    <property type="entry name" value="Invasin/intimin cell-adhesion fragments"/>
    <property type="match status" value="1"/>
</dbReference>
<keyword evidence="3" id="KW-1185">Reference proteome</keyword>
<evidence type="ECO:0000256" key="1">
    <source>
        <dbReference type="SAM" id="SignalP"/>
    </source>
</evidence>
<protein>
    <recommendedName>
        <fullName evidence="4">Ig-like domain (Group 1)</fullName>
    </recommendedName>
</protein>
<evidence type="ECO:0000313" key="3">
    <source>
        <dbReference type="Proteomes" id="UP001606300"/>
    </source>
</evidence>
<dbReference type="EMBL" id="JBIGHY010000008">
    <property type="protein sequence ID" value="MFG6416214.1"/>
    <property type="molecule type" value="Genomic_DNA"/>
</dbReference>
<gene>
    <name evidence="2" type="ORF">ACG02S_20165</name>
</gene>
<dbReference type="PROSITE" id="PS51257">
    <property type="entry name" value="PROKAR_LIPOPROTEIN"/>
    <property type="match status" value="1"/>
</dbReference>
<proteinExistence type="predicted"/>
<name>A0ABW7ETR0_9BURK</name>
<organism evidence="2 3">
    <name type="scientific">Pelomonas dachongensis</name>
    <dbReference type="NCBI Taxonomy" id="3299029"/>
    <lineage>
        <taxon>Bacteria</taxon>
        <taxon>Pseudomonadati</taxon>
        <taxon>Pseudomonadota</taxon>
        <taxon>Betaproteobacteria</taxon>
        <taxon>Burkholderiales</taxon>
        <taxon>Sphaerotilaceae</taxon>
        <taxon>Roseateles</taxon>
    </lineage>
</organism>
<sequence>MKMFDLWGRRVAQAFVGTALAVSLVACGGGGGSAGTPVVGPGSGSSSPTGGGSTVTAADLVVVLNKNALTDAVGETLTATITSIDANRAAIGGAPVSFSIDSNAVVTPAGTTTDGTTGMLTATITRGSDVTPRPVKLTVTSGSVSKVVTFNVVQSAVTTDPQASDLSLTLSAPSVDNTGSRTITATATAVDQNRNALAGIPIRLTVTDASATILVSGTQTDASGKVTGTVDIGQNRADRPIAVVATSGTLSRTVAFQVTGTQFTQATIVPSVVAAGATGSVQYKLADAAAAPMAGVSIAVSGNGITSATGTTDLNGDYTFRFVAPNAPGTRLTIKAVGGGKENNVEVPIASGNSTQVPAAATPAAKTLNLSADVVSVNTDTTSNQISINAFFRDVANAPVPNVRVMFGVTGDNLSGTVGSGTNTVLSDAGGSATTTYRPGAVSSPTNGVTVRACWKTSDFAPTDTIANCPAGNLMTTTLTIVANPVSISIGTDATIGTGAGGLTYVKKFVVMVVDSAGNPKADVQITPSVDLGGYGKGFWEWNAGPKKWERAPDFGSMGALTAICPNEDLNRNGVIDTGEDVNGSKQLDPRKSDVSIAVVGATKTDATGIAVLQLEYPANIASWVKYKITVTAAGVLSPPAYFPLGTPVTLPSLPLGAVNAFDYLYTYDWLPVSAAAVAAESPPAFVNGLYGVSGSCADTR</sequence>
<dbReference type="InterPro" id="IPR008964">
    <property type="entry name" value="Invasin/intimin_cell_adhesion"/>
</dbReference>
<accession>A0ABW7ETR0</accession>